<feature type="transmembrane region" description="Helical" evidence="7">
    <location>
        <begin position="50"/>
        <end position="73"/>
    </location>
</feature>
<keyword evidence="4 7" id="KW-0812">Transmembrane</keyword>
<dbReference type="Pfam" id="PF09335">
    <property type="entry name" value="VTT_dom"/>
    <property type="match status" value="1"/>
</dbReference>
<gene>
    <name evidence="9" type="ORF">J2Z43_000481</name>
</gene>
<name>A0ABS4E841_9FIRM</name>
<protein>
    <submittedName>
        <fullName evidence="9">Membrane protein DedA with SNARE-associated domain</fullName>
    </submittedName>
</protein>
<keyword evidence="5 7" id="KW-1133">Transmembrane helix</keyword>
<proteinExistence type="inferred from homology"/>
<feature type="transmembrane region" description="Helical" evidence="7">
    <location>
        <begin position="7"/>
        <end position="30"/>
    </location>
</feature>
<evidence type="ECO:0000256" key="5">
    <source>
        <dbReference type="ARBA" id="ARBA00022989"/>
    </source>
</evidence>
<comment type="similarity">
    <text evidence="2">Belongs to the DedA family.</text>
</comment>
<evidence type="ECO:0000256" key="1">
    <source>
        <dbReference type="ARBA" id="ARBA00004651"/>
    </source>
</evidence>
<reference evidence="9 10" key="1">
    <citation type="submission" date="2021-03" db="EMBL/GenBank/DDBJ databases">
        <title>Genomic Encyclopedia of Type Strains, Phase IV (KMG-IV): sequencing the most valuable type-strain genomes for metagenomic binning, comparative biology and taxonomic classification.</title>
        <authorList>
            <person name="Goeker M."/>
        </authorList>
    </citation>
    <scope>NUCLEOTIDE SEQUENCE [LARGE SCALE GENOMIC DNA]</scope>
    <source>
        <strain evidence="9 10">DSM 1289</strain>
    </source>
</reference>
<keyword evidence="3" id="KW-1003">Cell membrane</keyword>
<dbReference type="EMBL" id="JAGGJX010000001">
    <property type="protein sequence ID" value="MBP1854091.1"/>
    <property type="molecule type" value="Genomic_DNA"/>
</dbReference>
<keyword evidence="10" id="KW-1185">Reference proteome</keyword>
<evidence type="ECO:0000256" key="7">
    <source>
        <dbReference type="SAM" id="Phobius"/>
    </source>
</evidence>
<organism evidence="9 10">
    <name type="scientific">Metaclostridioides mangenotii</name>
    <dbReference type="NCBI Taxonomy" id="1540"/>
    <lineage>
        <taxon>Bacteria</taxon>
        <taxon>Bacillati</taxon>
        <taxon>Bacillota</taxon>
        <taxon>Clostridia</taxon>
        <taxon>Peptostreptococcales</taxon>
        <taxon>Peptostreptococcaceae</taxon>
        <taxon>Metaclostridioides</taxon>
    </lineage>
</organism>
<dbReference type="InterPro" id="IPR051311">
    <property type="entry name" value="DedA_domain"/>
</dbReference>
<evidence type="ECO:0000256" key="2">
    <source>
        <dbReference type="ARBA" id="ARBA00010792"/>
    </source>
</evidence>
<keyword evidence="6 7" id="KW-0472">Membrane</keyword>
<comment type="caution">
    <text evidence="9">The sequence shown here is derived from an EMBL/GenBank/DDBJ whole genome shotgun (WGS) entry which is preliminary data.</text>
</comment>
<evidence type="ECO:0000256" key="3">
    <source>
        <dbReference type="ARBA" id="ARBA00022475"/>
    </source>
</evidence>
<evidence type="ECO:0000259" key="8">
    <source>
        <dbReference type="Pfam" id="PF09335"/>
    </source>
</evidence>
<accession>A0ABS4E841</accession>
<comment type="subcellular location">
    <subcellularLocation>
        <location evidence="1">Cell membrane</location>
        <topology evidence="1">Multi-pass membrane protein</topology>
    </subcellularLocation>
</comment>
<dbReference type="RefSeq" id="WP_209455667.1">
    <property type="nucleotide sequence ID" value="NZ_BAAACS010000017.1"/>
</dbReference>
<feature type="transmembrane region" description="Helical" evidence="7">
    <location>
        <begin position="172"/>
        <end position="192"/>
    </location>
</feature>
<evidence type="ECO:0000313" key="9">
    <source>
        <dbReference type="EMBL" id="MBP1854091.1"/>
    </source>
</evidence>
<dbReference type="PANTHER" id="PTHR42709">
    <property type="entry name" value="ALKALINE PHOSPHATASE LIKE PROTEIN"/>
    <property type="match status" value="1"/>
</dbReference>
<dbReference type="PANTHER" id="PTHR42709:SF6">
    <property type="entry name" value="UNDECAPRENYL PHOSPHATE TRANSPORTER A"/>
    <property type="match status" value="1"/>
</dbReference>
<evidence type="ECO:0000313" key="10">
    <source>
        <dbReference type="Proteomes" id="UP000767291"/>
    </source>
</evidence>
<dbReference type="InterPro" id="IPR032816">
    <property type="entry name" value="VTT_dom"/>
</dbReference>
<dbReference type="Proteomes" id="UP000767291">
    <property type="component" value="Unassembled WGS sequence"/>
</dbReference>
<feature type="domain" description="VTT" evidence="8">
    <location>
        <begin position="39"/>
        <end position="158"/>
    </location>
</feature>
<sequence length="204" mass="23038">MHIDAMINSFIVSYGIISIFLLIFLEYAGVPLPSEATLPLMAIFITSGKISFLAAIVASTLVGLLGSIVSYLSGKFFKDRLYKYINMKNGKLKKSLSLSLKYMKKYGKFSMSIARVMPVVRTFISIPAGISGMNIYEFIIYSTFGIFAWNSILIYLGYILGSNIEQISYIMSKYSVIICITAILGIVIFYFMKKKNITKHRRRM</sequence>
<evidence type="ECO:0000256" key="4">
    <source>
        <dbReference type="ARBA" id="ARBA00022692"/>
    </source>
</evidence>
<feature type="transmembrane region" description="Helical" evidence="7">
    <location>
        <begin position="138"/>
        <end position="160"/>
    </location>
</feature>
<evidence type="ECO:0000256" key="6">
    <source>
        <dbReference type="ARBA" id="ARBA00023136"/>
    </source>
</evidence>